<dbReference type="InterPro" id="IPR016032">
    <property type="entry name" value="Sig_transdc_resp-reg_C-effctor"/>
</dbReference>
<dbReference type="PRINTS" id="PR00038">
    <property type="entry name" value="HTHLUXR"/>
</dbReference>
<organism evidence="6 7">
    <name type="scientific">Bradyrhizobium shewense</name>
    <dbReference type="NCBI Taxonomy" id="1761772"/>
    <lineage>
        <taxon>Bacteria</taxon>
        <taxon>Pseudomonadati</taxon>
        <taxon>Pseudomonadota</taxon>
        <taxon>Alphaproteobacteria</taxon>
        <taxon>Hyphomicrobiales</taxon>
        <taxon>Nitrobacteraceae</taxon>
        <taxon>Bradyrhizobium</taxon>
    </lineage>
</organism>
<dbReference type="SMART" id="SM00448">
    <property type="entry name" value="REC"/>
    <property type="match status" value="1"/>
</dbReference>
<dbReference type="CDD" id="cd06170">
    <property type="entry name" value="LuxR_C_like"/>
    <property type="match status" value="1"/>
</dbReference>
<dbReference type="EMBL" id="FMAI01000004">
    <property type="protein sequence ID" value="SCB26707.1"/>
    <property type="molecule type" value="Genomic_DNA"/>
</dbReference>
<dbReference type="InterPro" id="IPR058245">
    <property type="entry name" value="NreC/VraR/RcsB-like_REC"/>
</dbReference>
<feature type="domain" description="Response regulatory" evidence="5">
    <location>
        <begin position="2"/>
        <end position="119"/>
    </location>
</feature>
<evidence type="ECO:0000256" key="2">
    <source>
        <dbReference type="ARBA" id="ARBA00023125"/>
    </source>
</evidence>
<dbReference type="SUPFAM" id="SSF46894">
    <property type="entry name" value="C-terminal effector domain of the bipartite response regulators"/>
    <property type="match status" value="1"/>
</dbReference>
<dbReference type="Pfam" id="PF00196">
    <property type="entry name" value="GerE"/>
    <property type="match status" value="1"/>
</dbReference>
<evidence type="ECO:0000256" key="1">
    <source>
        <dbReference type="ARBA" id="ARBA00022553"/>
    </source>
</evidence>
<dbReference type="PROSITE" id="PS50110">
    <property type="entry name" value="RESPONSE_REGULATORY"/>
    <property type="match status" value="1"/>
</dbReference>
<evidence type="ECO:0000259" key="5">
    <source>
        <dbReference type="PROSITE" id="PS50110"/>
    </source>
</evidence>
<protein>
    <submittedName>
        <fullName evidence="6">Two component transcriptional regulator, LuxR family</fullName>
    </submittedName>
</protein>
<feature type="modified residue" description="4-aspartylphosphate" evidence="3">
    <location>
        <position position="54"/>
    </location>
</feature>
<dbReference type="CDD" id="cd17535">
    <property type="entry name" value="REC_NarL-like"/>
    <property type="match status" value="1"/>
</dbReference>
<evidence type="ECO:0000256" key="3">
    <source>
        <dbReference type="PROSITE-ProRule" id="PRU00169"/>
    </source>
</evidence>
<dbReference type="PANTHER" id="PTHR45566:SF1">
    <property type="entry name" value="HTH-TYPE TRANSCRIPTIONAL REGULATOR YHJB-RELATED"/>
    <property type="match status" value="1"/>
</dbReference>
<evidence type="ECO:0000313" key="7">
    <source>
        <dbReference type="Proteomes" id="UP000199184"/>
    </source>
</evidence>
<dbReference type="GO" id="GO:0006355">
    <property type="term" value="P:regulation of DNA-templated transcription"/>
    <property type="evidence" value="ECO:0007669"/>
    <property type="project" value="InterPro"/>
</dbReference>
<dbReference type="InterPro" id="IPR011006">
    <property type="entry name" value="CheY-like_superfamily"/>
</dbReference>
<dbReference type="AlphaFoldDB" id="A0A1C3VGI0"/>
<keyword evidence="1 3" id="KW-0597">Phosphoprotein</keyword>
<dbReference type="Gene3D" id="3.40.50.2300">
    <property type="match status" value="1"/>
</dbReference>
<dbReference type="InterPro" id="IPR000792">
    <property type="entry name" value="Tscrpt_reg_LuxR_C"/>
</dbReference>
<evidence type="ECO:0000259" key="4">
    <source>
        <dbReference type="PROSITE" id="PS50043"/>
    </source>
</evidence>
<dbReference type="PROSITE" id="PS50043">
    <property type="entry name" value="HTH_LUXR_2"/>
    <property type="match status" value="1"/>
</dbReference>
<dbReference type="InterPro" id="IPR001789">
    <property type="entry name" value="Sig_transdc_resp-reg_receiver"/>
</dbReference>
<accession>A0A1C3VGI0</accession>
<proteinExistence type="predicted"/>
<evidence type="ECO:0000313" key="6">
    <source>
        <dbReference type="EMBL" id="SCB26707.1"/>
    </source>
</evidence>
<dbReference type="GO" id="GO:0003677">
    <property type="term" value="F:DNA binding"/>
    <property type="evidence" value="ECO:0007669"/>
    <property type="project" value="UniProtKB-KW"/>
</dbReference>
<dbReference type="Pfam" id="PF00072">
    <property type="entry name" value="Response_reg"/>
    <property type="match status" value="1"/>
</dbReference>
<feature type="domain" description="HTH luxR-type" evidence="4">
    <location>
        <begin position="146"/>
        <end position="211"/>
    </location>
</feature>
<gene>
    <name evidence="6" type="ORF">GA0061098_1004180</name>
</gene>
<dbReference type="PANTHER" id="PTHR45566">
    <property type="entry name" value="HTH-TYPE TRANSCRIPTIONAL REGULATOR YHJB-RELATED"/>
    <property type="match status" value="1"/>
</dbReference>
<sequence>MKVLVVDDHALIRAALHAVLKQLKREAVIFEASSGREAMHIVEEHPDISLILLDINLPDRDGFSVLCELRDRYARTAVVILSSSDDQDTVRRAFKFGALGFIPKTTEREVMLKAIELVFSGGVYIPLEILEKTAGPRHANKPVAPDSLKGLGLTDRQIEVLALLMKGKSNKVIATILNMAVPTVKNHITVVLKTLGVATRTEAIIKVGKMGWEWPPKSGS</sequence>
<dbReference type="GO" id="GO:0000160">
    <property type="term" value="P:phosphorelay signal transduction system"/>
    <property type="evidence" value="ECO:0007669"/>
    <property type="project" value="InterPro"/>
</dbReference>
<reference evidence="7" key="1">
    <citation type="submission" date="2016-08" db="EMBL/GenBank/DDBJ databases">
        <authorList>
            <person name="Varghese N."/>
            <person name="Submissions Spin"/>
        </authorList>
    </citation>
    <scope>NUCLEOTIDE SEQUENCE [LARGE SCALE GENOMIC DNA]</scope>
    <source>
        <strain evidence="7">ERR11</strain>
    </source>
</reference>
<dbReference type="InterPro" id="IPR051015">
    <property type="entry name" value="EvgA-like"/>
</dbReference>
<dbReference type="Proteomes" id="UP000199184">
    <property type="component" value="Unassembled WGS sequence"/>
</dbReference>
<dbReference type="SMART" id="SM00421">
    <property type="entry name" value="HTH_LUXR"/>
    <property type="match status" value="1"/>
</dbReference>
<dbReference type="SUPFAM" id="SSF52172">
    <property type="entry name" value="CheY-like"/>
    <property type="match status" value="1"/>
</dbReference>
<dbReference type="RefSeq" id="WP_091956184.1">
    <property type="nucleotide sequence ID" value="NZ_FMAI01000004.1"/>
</dbReference>
<name>A0A1C3VGI0_9BRAD</name>
<keyword evidence="7" id="KW-1185">Reference proteome</keyword>
<keyword evidence="2" id="KW-0238">DNA-binding</keyword>